<dbReference type="OrthoDB" id="1100063at2759"/>
<accession>A0A6D2KN86</accession>
<evidence type="ECO:0008006" key="5">
    <source>
        <dbReference type="Google" id="ProtNLM"/>
    </source>
</evidence>
<sequence length="680" mass="77359">MDENGTAQKSEVAKEDVATSYFKSLFTSSNPSVFSDWFADFEPRITPSMNKSLTAEVSTSEIKDAMFSIKSSSAPGPDAVFFQHYWNIIGEQISKEANDQQVHALKGILRIYGEATGQTVNPAKSSIYFGSKIGEDQKKITKAELGITKEGGTGTYLGLAECFIGSKIQLLGFIKDGVQKRISNWFTRILSPGGKETLLKSVISAIPVYAMSCFKLPKGVCSKLRSAMTEFWWSSVEDKRKMHWISWEMMCVPKILGGMVFRDIEDFNQALLAKQAWKLLQELECLMARLLKKQGLRKRVGNGKSISVWTDLWVLDEGLRAPWRLINPFDVNLMAKDLIDPISKKWDMAKLQEMFFQEDVQRVLEFQPVNKGEILKEAELQPSLNSLKASVWKLPTTQKIKKFIWKVLCGGVAVGDKLEERGMKIQNVCQACGLDGESLNHLFFTCSFSRQVWTLSDLPLPELGFAESVYSNINYLVEQRKNDLVPKEISRRFSWVIWFLWKNRNDLAFQSHQFNAMDTMEKIIEEGDLWFLAQKVDKTCEVLARPASLSQVKHWRPPPEPWLKCNVGCYWDKGSRRSGMSWMVRDRCGVVLLHSRRSFANVGSKLECNFLGMLWALESLRSHGVAQVVLAFEDLVVCGVLERPKAWPSFRKQALDFSSVMSFFDGIRFELEPRFGFGSL</sequence>
<dbReference type="PANTHER" id="PTHR33116">
    <property type="entry name" value="REVERSE TRANSCRIPTASE ZINC-BINDING DOMAIN-CONTAINING PROTEIN-RELATED-RELATED"/>
    <property type="match status" value="1"/>
</dbReference>
<feature type="domain" description="Reverse transcriptase zinc-binding" evidence="2">
    <location>
        <begin position="386"/>
        <end position="453"/>
    </location>
</feature>
<dbReference type="InterPro" id="IPR002156">
    <property type="entry name" value="RNaseH_domain"/>
</dbReference>
<name>A0A6D2KN86_9BRAS</name>
<feature type="domain" description="RNase H type-1" evidence="1">
    <location>
        <begin position="571"/>
        <end position="674"/>
    </location>
</feature>
<proteinExistence type="predicted"/>
<protein>
    <recommendedName>
        <fullName evidence="5">Reverse transcriptase zinc-binding domain-containing protein</fullName>
    </recommendedName>
</protein>
<evidence type="ECO:0000259" key="1">
    <source>
        <dbReference type="Pfam" id="PF13456"/>
    </source>
</evidence>
<dbReference type="GO" id="GO:0003676">
    <property type="term" value="F:nucleic acid binding"/>
    <property type="evidence" value="ECO:0007669"/>
    <property type="project" value="InterPro"/>
</dbReference>
<dbReference type="PANTHER" id="PTHR33116:SF86">
    <property type="entry name" value="REVERSE TRANSCRIPTASE DOMAIN-CONTAINING PROTEIN"/>
    <property type="match status" value="1"/>
</dbReference>
<comment type="caution">
    <text evidence="3">The sequence shown here is derived from an EMBL/GenBank/DDBJ whole genome shotgun (WGS) entry which is preliminary data.</text>
</comment>
<dbReference type="Pfam" id="PF13966">
    <property type="entry name" value="zf-RVT"/>
    <property type="match status" value="1"/>
</dbReference>
<evidence type="ECO:0000259" key="2">
    <source>
        <dbReference type="Pfam" id="PF13966"/>
    </source>
</evidence>
<dbReference type="Proteomes" id="UP000467841">
    <property type="component" value="Unassembled WGS sequence"/>
</dbReference>
<gene>
    <name evidence="3" type="ORF">MERR_LOCUS36254</name>
</gene>
<evidence type="ECO:0000313" key="4">
    <source>
        <dbReference type="Proteomes" id="UP000467841"/>
    </source>
</evidence>
<dbReference type="GO" id="GO:0004523">
    <property type="term" value="F:RNA-DNA hybrid ribonuclease activity"/>
    <property type="evidence" value="ECO:0007669"/>
    <property type="project" value="InterPro"/>
</dbReference>
<dbReference type="EMBL" id="CACVBM020001404">
    <property type="protein sequence ID" value="CAA7049019.1"/>
    <property type="molecule type" value="Genomic_DNA"/>
</dbReference>
<keyword evidence="4" id="KW-1185">Reference proteome</keyword>
<dbReference type="Pfam" id="PF13456">
    <property type="entry name" value="RVT_3"/>
    <property type="match status" value="1"/>
</dbReference>
<organism evidence="3 4">
    <name type="scientific">Microthlaspi erraticum</name>
    <dbReference type="NCBI Taxonomy" id="1685480"/>
    <lineage>
        <taxon>Eukaryota</taxon>
        <taxon>Viridiplantae</taxon>
        <taxon>Streptophyta</taxon>
        <taxon>Embryophyta</taxon>
        <taxon>Tracheophyta</taxon>
        <taxon>Spermatophyta</taxon>
        <taxon>Magnoliopsida</taxon>
        <taxon>eudicotyledons</taxon>
        <taxon>Gunneridae</taxon>
        <taxon>Pentapetalae</taxon>
        <taxon>rosids</taxon>
        <taxon>malvids</taxon>
        <taxon>Brassicales</taxon>
        <taxon>Brassicaceae</taxon>
        <taxon>Coluteocarpeae</taxon>
        <taxon>Microthlaspi</taxon>
    </lineage>
</organism>
<evidence type="ECO:0000313" key="3">
    <source>
        <dbReference type="EMBL" id="CAA7049019.1"/>
    </source>
</evidence>
<dbReference type="InterPro" id="IPR026960">
    <property type="entry name" value="RVT-Znf"/>
</dbReference>
<dbReference type="AlphaFoldDB" id="A0A6D2KN86"/>
<reference evidence="3" key="1">
    <citation type="submission" date="2020-01" db="EMBL/GenBank/DDBJ databases">
        <authorList>
            <person name="Mishra B."/>
        </authorList>
    </citation>
    <scope>NUCLEOTIDE SEQUENCE [LARGE SCALE GENOMIC DNA]</scope>
</reference>